<dbReference type="InterPro" id="IPR025659">
    <property type="entry name" value="Tubby-like_C"/>
</dbReference>
<protein>
    <recommendedName>
        <fullName evidence="4">Scramblase</fullName>
    </recommendedName>
</protein>
<dbReference type="GO" id="GO:0017128">
    <property type="term" value="F:phospholipid scramblase activity"/>
    <property type="evidence" value="ECO:0007669"/>
    <property type="project" value="InterPro"/>
</dbReference>
<dbReference type="SUPFAM" id="SSF54518">
    <property type="entry name" value="Tubby C-terminal domain-like"/>
    <property type="match status" value="1"/>
</dbReference>
<evidence type="ECO:0000313" key="3">
    <source>
        <dbReference type="Proteomes" id="UP000285875"/>
    </source>
</evidence>
<dbReference type="Pfam" id="PF04525">
    <property type="entry name" value="LOR"/>
    <property type="match status" value="1"/>
</dbReference>
<evidence type="ECO:0008006" key="4">
    <source>
        <dbReference type="Google" id="ProtNLM"/>
    </source>
</evidence>
<evidence type="ECO:0000256" key="1">
    <source>
        <dbReference type="ARBA" id="ARBA00005437"/>
    </source>
</evidence>
<dbReference type="Gene3D" id="2.40.160.200">
    <property type="entry name" value="LURP1-related"/>
    <property type="match status" value="1"/>
</dbReference>
<accession>A0A3T0RWS6</accession>
<dbReference type="EMBL" id="CP025570">
    <property type="protein sequence ID" value="AZZ38655.1"/>
    <property type="molecule type" value="Genomic_DNA"/>
</dbReference>
<dbReference type="KEGG" id="aji:C0Z10_01585"/>
<dbReference type="Proteomes" id="UP000285875">
    <property type="component" value="Chromosome"/>
</dbReference>
<dbReference type="InterPro" id="IPR038595">
    <property type="entry name" value="LOR_sf"/>
</dbReference>
<dbReference type="AlphaFoldDB" id="A0A3T0RWS6"/>
<sequence>MALVDQNVLVLQQIRSFLANDFAICDTGGRQLASIHTEGSTMSRLFAGSRELTVLENGSPVLRLSDPVNVLSRDTFTVSDGNGVPMATITKEFSVLSRKLRVELSDGSVLQCAGSLFGLEFTISQGQAVAARVARRMAGLSSALMGGDRYLLQLAPDLPPLHRGAMIGTVVTIDLIRAKESRIPDTT</sequence>
<proteinExistence type="inferred from homology"/>
<reference evidence="3" key="1">
    <citation type="submission" date="2017-12" db="EMBL/GenBank/DDBJ databases">
        <title>Whole genome sequencing of Acidipropionibacterium jensenii strains JS279 and JS280.</title>
        <authorList>
            <person name="Deptula P."/>
            <person name="Laine P."/>
            <person name="Smolander O.-P."/>
            <person name="Paulin L."/>
            <person name="Auvinen P."/>
            <person name="Varmanen P."/>
        </authorList>
    </citation>
    <scope>NUCLEOTIDE SEQUENCE [LARGE SCALE GENOMIC DNA]</scope>
    <source>
        <strain evidence="3">JS280</strain>
    </source>
</reference>
<comment type="similarity">
    <text evidence="1">Belongs to the LOR family.</text>
</comment>
<evidence type="ECO:0000313" key="2">
    <source>
        <dbReference type="EMBL" id="AZZ38655.1"/>
    </source>
</evidence>
<dbReference type="RefSeq" id="WP_097798252.1">
    <property type="nucleotide sequence ID" value="NZ_CP025570.1"/>
</dbReference>
<gene>
    <name evidence="2" type="ORF">C0Z10_01585</name>
</gene>
<dbReference type="InterPro" id="IPR007612">
    <property type="entry name" value="LOR"/>
</dbReference>
<name>A0A3T0RWS6_9ACTN</name>
<organism evidence="2 3">
    <name type="scientific">Acidipropionibacterium jensenii</name>
    <dbReference type="NCBI Taxonomy" id="1749"/>
    <lineage>
        <taxon>Bacteria</taxon>
        <taxon>Bacillati</taxon>
        <taxon>Actinomycetota</taxon>
        <taxon>Actinomycetes</taxon>
        <taxon>Propionibacteriales</taxon>
        <taxon>Propionibacteriaceae</taxon>
        <taxon>Acidipropionibacterium</taxon>
    </lineage>
</organism>